<reference evidence="2 3" key="1">
    <citation type="submission" date="2019-07" db="EMBL/GenBank/DDBJ databases">
        <title>Whole genome shotgun sequence of Cellulomonas composti NBRC 100758.</title>
        <authorList>
            <person name="Hosoyama A."/>
            <person name="Uohara A."/>
            <person name="Ohji S."/>
            <person name="Ichikawa N."/>
        </authorList>
    </citation>
    <scope>NUCLEOTIDE SEQUENCE [LARGE SCALE GENOMIC DNA]</scope>
    <source>
        <strain evidence="2 3">NBRC 100758</strain>
    </source>
</reference>
<name>A0A511JAW6_9CELL</name>
<dbReference type="AlphaFoldDB" id="A0A511JAW6"/>
<protein>
    <submittedName>
        <fullName evidence="2">Uncharacterized protein</fullName>
    </submittedName>
</protein>
<evidence type="ECO:0000313" key="2">
    <source>
        <dbReference type="EMBL" id="GEL95114.1"/>
    </source>
</evidence>
<evidence type="ECO:0000256" key="1">
    <source>
        <dbReference type="SAM" id="MobiDB-lite"/>
    </source>
</evidence>
<dbReference type="Pfam" id="PF12028">
    <property type="entry name" value="DUF3515"/>
    <property type="match status" value="1"/>
</dbReference>
<keyword evidence="3" id="KW-1185">Reference proteome</keyword>
<sequence>MPTPRTSSVPGNVTPGTSGAPGRGGYRGAVSTRSPQSRPDARVRRAATAGASALVVGVLVGSCASPAVSVTPAPHATDPACAQVVLATPDEIADDLSRRAVTAQAATAWGDPAVVLRCGVEPLGPTTDRCVSVESADGSTVDWVVVASDPDHEDSSDWTFTTYGRVPAVQVTVPAEIARTHPSSFLDRLAPAIGHTTKERECLGLDETS</sequence>
<organism evidence="2 3">
    <name type="scientific">Cellulomonas composti</name>
    <dbReference type="NCBI Taxonomy" id="266130"/>
    <lineage>
        <taxon>Bacteria</taxon>
        <taxon>Bacillati</taxon>
        <taxon>Actinomycetota</taxon>
        <taxon>Actinomycetes</taxon>
        <taxon>Micrococcales</taxon>
        <taxon>Cellulomonadaceae</taxon>
        <taxon>Cellulomonas</taxon>
    </lineage>
</organism>
<comment type="caution">
    <text evidence="2">The sequence shown here is derived from an EMBL/GenBank/DDBJ whole genome shotgun (WGS) entry which is preliminary data.</text>
</comment>
<accession>A0A511JAW6</accession>
<proteinExistence type="predicted"/>
<feature type="region of interest" description="Disordered" evidence="1">
    <location>
        <begin position="1"/>
        <end position="42"/>
    </location>
</feature>
<evidence type="ECO:0000313" key="3">
    <source>
        <dbReference type="Proteomes" id="UP000321720"/>
    </source>
</evidence>
<gene>
    <name evidence="2" type="ORF">CCO02nite_17720</name>
</gene>
<dbReference type="EMBL" id="BJWG01000007">
    <property type="protein sequence ID" value="GEL95114.1"/>
    <property type="molecule type" value="Genomic_DNA"/>
</dbReference>
<dbReference type="Proteomes" id="UP000321720">
    <property type="component" value="Unassembled WGS sequence"/>
</dbReference>
<dbReference type="InterPro" id="IPR021903">
    <property type="entry name" value="DUF3515"/>
</dbReference>
<feature type="compositionally biased region" description="Polar residues" evidence="1">
    <location>
        <begin position="1"/>
        <end position="17"/>
    </location>
</feature>